<name>A0A7S0YDF8_9CHLO</name>
<evidence type="ECO:0000313" key="2">
    <source>
        <dbReference type="EMBL" id="CAD8764376.1"/>
    </source>
</evidence>
<gene>
    <name evidence="2" type="ORF">PPAR00522_LOCUS760</name>
</gene>
<feature type="region of interest" description="Disordered" evidence="1">
    <location>
        <begin position="1"/>
        <end position="23"/>
    </location>
</feature>
<organism evidence="2">
    <name type="scientific">Polytomella parva</name>
    <dbReference type="NCBI Taxonomy" id="51329"/>
    <lineage>
        <taxon>Eukaryota</taxon>
        <taxon>Viridiplantae</taxon>
        <taxon>Chlorophyta</taxon>
        <taxon>core chlorophytes</taxon>
        <taxon>Chlorophyceae</taxon>
        <taxon>CS clade</taxon>
        <taxon>Chlamydomonadales</taxon>
        <taxon>Chlamydomonadaceae</taxon>
        <taxon>Polytomella</taxon>
    </lineage>
</organism>
<dbReference type="EMBL" id="HBFM01001372">
    <property type="protein sequence ID" value="CAD8764376.1"/>
    <property type="molecule type" value="Transcribed_RNA"/>
</dbReference>
<reference evidence="2" key="1">
    <citation type="submission" date="2021-01" db="EMBL/GenBank/DDBJ databases">
        <authorList>
            <person name="Corre E."/>
            <person name="Pelletier E."/>
            <person name="Niang G."/>
            <person name="Scheremetjew M."/>
            <person name="Finn R."/>
            <person name="Kale V."/>
            <person name="Holt S."/>
            <person name="Cochrane G."/>
            <person name="Meng A."/>
            <person name="Brown T."/>
            <person name="Cohen L."/>
        </authorList>
    </citation>
    <scope>NUCLEOTIDE SEQUENCE</scope>
    <source>
        <strain evidence="2">SAG 63-3</strain>
    </source>
</reference>
<proteinExistence type="predicted"/>
<dbReference type="AlphaFoldDB" id="A0A7S0YDF8"/>
<accession>A0A7S0YDF8</accession>
<sequence>MGKDKSQKRKAEVEEPDSKKERNVSFEDEYVSVFDIPFIDIEKINAKTQEVWLVQLPPGKDLSYFSTAEKIEIDESSTDSFGKLKVKAEGVSYKVALEAPQLAKQVFVIGKDKKNKCKAVPINKRVTLVKKL</sequence>
<evidence type="ECO:0000256" key="1">
    <source>
        <dbReference type="SAM" id="MobiDB-lite"/>
    </source>
</evidence>
<protein>
    <submittedName>
        <fullName evidence="2">Uncharacterized protein</fullName>
    </submittedName>
</protein>